<dbReference type="SMART" id="SM00175">
    <property type="entry name" value="RAB"/>
    <property type="match status" value="1"/>
</dbReference>
<dbReference type="Pfam" id="PF00071">
    <property type="entry name" value="Ras"/>
    <property type="match status" value="1"/>
</dbReference>
<dbReference type="Gene3D" id="3.40.50.300">
    <property type="entry name" value="P-loop containing nucleotide triphosphate hydrolases"/>
    <property type="match status" value="1"/>
</dbReference>
<comment type="function">
    <text evidence="4">Protein transport. Probably involved in vesicular traffic.</text>
</comment>
<comment type="subcellular location">
    <subcellularLocation>
        <location evidence="5">Endomembrane system</location>
        <topology evidence="5">Lipid-anchor</topology>
    </subcellularLocation>
</comment>
<dbReference type="PROSITE" id="PS51420">
    <property type="entry name" value="RHO"/>
    <property type="match status" value="1"/>
</dbReference>
<evidence type="ECO:0000256" key="3">
    <source>
        <dbReference type="ARBA" id="ARBA00023134"/>
    </source>
</evidence>
<evidence type="ECO:0000313" key="6">
    <source>
        <dbReference type="EMBL" id="GIL59685.1"/>
    </source>
</evidence>
<dbReference type="GO" id="GO:0012505">
    <property type="term" value="C:endomembrane system"/>
    <property type="evidence" value="ECO:0007669"/>
    <property type="project" value="UniProtKB-SubCell"/>
</dbReference>
<dbReference type="PRINTS" id="PR00449">
    <property type="entry name" value="RASTRNSFRMNG"/>
</dbReference>
<dbReference type="Proteomes" id="UP000747399">
    <property type="component" value="Unassembled WGS sequence"/>
</dbReference>
<sequence>MGACTSTTRYVSTDIQSVSPFAASSVPVPNAPVNSGSLGLPPRVKLVLLGDSGVGKSCLALRFTRGIFDAGSRATVGAAFSSATVTVPGSTASCKLEIWDTAGQERYQSLAPLYYRGAHAAAIVYDVTERRTFAKAQHWLEELRHYAGLTMVLMLVGNKTDLMPQRQVAEEEGRNLADSIGAMFVETSAATGINVAEVFEGVASRLAGGMPVSVNAAAAVF</sequence>
<keyword evidence="3" id="KW-0342">GTP-binding</keyword>
<evidence type="ECO:0000313" key="7">
    <source>
        <dbReference type="Proteomes" id="UP000747399"/>
    </source>
</evidence>
<evidence type="ECO:0000256" key="1">
    <source>
        <dbReference type="ARBA" id="ARBA00006270"/>
    </source>
</evidence>
<dbReference type="PANTHER" id="PTHR47977">
    <property type="entry name" value="RAS-RELATED PROTEIN RAB"/>
    <property type="match status" value="1"/>
</dbReference>
<dbReference type="NCBIfam" id="TIGR00231">
    <property type="entry name" value="small_GTP"/>
    <property type="match status" value="1"/>
</dbReference>
<evidence type="ECO:0000256" key="5">
    <source>
        <dbReference type="ARBA" id="ARBA00037868"/>
    </source>
</evidence>
<dbReference type="FunFam" id="3.40.50.300:FF:000808">
    <property type="entry name" value="Small GTP-binding protein, putative"/>
    <property type="match status" value="1"/>
</dbReference>
<dbReference type="GO" id="GO:0005525">
    <property type="term" value="F:GTP binding"/>
    <property type="evidence" value="ECO:0007669"/>
    <property type="project" value="UniProtKB-KW"/>
</dbReference>
<organism evidence="6 7">
    <name type="scientific">Volvox africanus</name>
    <dbReference type="NCBI Taxonomy" id="51714"/>
    <lineage>
        <taxon>Eukaryota</taxon>
        <taxon>Viridiplantae</taxon>
        <taxon>Chlorophyta</taxon>
        <taxon>core chlorophytes</taxon>
        <taxon>Chlorophyceae</taxon>
        <taxon>CS clade</taxon>
        <taxon>Chlamydomonadales</taxon>
        <taxon>Volvocaceae</taxon>
        <taxon>Volvox</taxon>
    </lineage>
</organism>
<dbReference type="InterPro" id="IPR001806">
    <property type="entry name" value="Small_GTPase"/>
</dbReference>
<name>A0A8J4BIW2_9CHLO</name>
<gene>
    <name evidence="6" type="ORF">Vafri_14419</name>
</gene>
<dbReference type="InterPro" id="IPR050227">
    <property type="entry name" value="Rab"/>
</dbReference>
<dbReference type="AlphaFoldDB" id="A0A8J4BIW2"/>
<dbReference type="InterPro" id="IPR005225">
    <property type="entry name" value="Small_GTP-bd"/>
</dbReference>
<keyword evidence="7" id="KW-1185">Reference proteome</keyword>
<reference evidence="6" key="1">
    <citation type="journal article" date="2021" name="Proc. Natl. Acad. Sci. U.S.A.">
        <title>Three genomes in the algal genus Volvox reveal the fate of a haploid sex-determining region after a transition to homothallism.</title>
        <authorList>
            <person name="Yamamoto K."/>
            <person name="Hamaji T."/>
            <person name="Kawai-Toyooka H."/>
            <person name="Matsuzaki R."/>
            <person name="Takahashi F."/>
            <person name="Nishimura Y."/>
            <person name="Kawachi M."/>
            <person name="Noguchi H."/>
            <person name="Minakuchi Y."/>
            <person name="Umen J.G."/>
            <person name="Toyoda A."/>
            <person name="Nozaki H."/>
        </authorList>
    </citation>
    <scope>NUCLEOTIDE SEQUENCE</scope>
    <source>
        <strain evidence="6">NIES-3780</strain>
    </source>
</reference>
<dbReference type="SMART" id="SM00173">
    <property type="entry name" value="RAS"/>
    <property type="match status" value="1"/>
</dbReference>
<dbReference type="SMART" id="SM00174">
    <property type="entry name" value="RHO"/>
    <property type="match status" value="1"/>
</dbReference>
<dbReference type="EMBL" id="BNCO01000036">
    <property type="protein sequence ID" value="GIL59685.1"/>
    <property type="molecule type" value="Genomic_DNA"/>
</dbReference>
<protein>
    <submittedName>
        <fullName evidence="6">Uncharacterized protein</fullName>
    </submittedName>
</protein>
<evidence type="ECO:0000256" key="2">
    <source>
        <dbReference type="ARBA" id="ARBA00022741"/>
    </source>
</evidence>
<keyword evidence="2" id="KW-0547">Nucleotide-binding</keyword>
<dbReference type="GO" id="GO:0003924">
    <property type="term" value="F:GTPase activity"/>
    <property type="evidence" value="ECO:0007669"/>
    <property type="project" value="InterPro"/>
</dbReference>
<dbReference type="PROSITE" id="PS51421">
    <property type="entry name" value="RAS"/>
    <property type="match status" value="1"/>
</dbReference>
<comment type="similarity">
    <text evidence="1">Belongs to the small GTPase superfamily. Rab family.</text>
</comment>
<dbReference type="PROSITE" id="PS51419">
    <property type="entry name" value="RAB"/>
    <property type="match status" value="1"/>
</dbReference>
<accession>A0A8J4BIW2</accession>
<dbReference type="InterPro" id="IPR027417">
    <property type="entry name" value="P-loop_NTPase"/>
</dbReference>
<proteinExistence type="inferred from homology"/>
<dbReference type="SUPFAM" id="SSF52540">
    <property type="entry name" value="P-loop containing nucleoside triphosphate hydrolases"/>
    <property type="match status" value="1"/>
</dbReference>
<comment type="caution">
    <text evidence="6">The sequence shown here is derived from an EMBL/GenBank/DDBJ whole genome shotgun (WGS) entry which is preliminary data.</text>
</comment>
<evidence type="ECO:0000256" key="4">
    <source>
        <dbReference type="ARBA" id="ARBA00025673"/>
    </source>
</evidence>
<dbReference type="CDD" id="cd01860">
    <property type="entry name" value="Rab5_related"/>
    <property type="match status" value="1"/>
</dbReference>